<dbReference type="OrthoDB" id="56250at2759"/>
<feature type="compositionally biased region" description="Polar residues" evidence="1">
    <location>
        <begin position="110"/>
        <end position="125"/>
    </location>
</feature>
<organism evidence="2 3">
    <name type="scientific">Seminavis robusta</name>
    <dbReference type="NCBI Taxonomy" id="568900"/>
    <lineage>
        <taxon>Eukaryota</taxon>
        <taxon>Sar</taxon>
        <taxon>Stramenopiles</taxon>
        <taxon>Ochrophyta</taxon>
        <taxon>Bacillariophyta</taxon>
        <taxon>Bacillariophyceae</taxon>
        <taxon>Bacillariophycidae</taxon>
        <taxon>Naviculales</taxon>
        <taxon>Naviculaceae</taxon>
        <taxon>Seminavis</taxon>
    </lineage>
</organism>
<feature type="compositionally biased region" description="Polar residues" evidence="1">
    <location>
        <begin position="199"/>
        <end position="210"/>
    </location>
</feature>
<keyword evidence="3" id="KW-1185">Reference proteome</keyword>
<comment type="caution">
    <text evidence="2">The sequence shown here is derived from an EMBL/GenBank/DDBJ whole genome shotgun (WGS) entry which is preliminary data.</text>
</comment>
<evidence type="ECO:0000313" key="3">
    <source>
        <dbReference type="Proteomes" id="UP001153069"/>
    </source>
</evidence>
<feature type="region of interest" description="Disordered" evidence="1">
    <location>
        <begin position="191"/>
        <end position="214"/>
    </location>
</feature>
<name>A0A9N8DDU0_9STRA</name>
<dbReference type="Proteomes" id="UP001153069">
    <property type="component" value="Unassembled WGS sequence"/>
</dbReference>
<gene>
    <name evidence="2" type="ORF">SEMRO_48_G028340.1</name>
</gene>
<feature type="region of interest" description="Disordered" evidence="1">
    <location>
        <begin position="67"/>
        <end position="128"/>
    </location>
</feature>
<dbReference type="EMBL" id="CAICTM010000048">
    <property type="protein sequence ID" value="CAB9498914.1"/>
    <property type="molecule type" value="Genomic_DNA"/>
</dbReference>
<sequence>MNPEGRPWCARSDPRMNRALEARLTNPDLTLYQCLSIGGFEYTADDSNAVDNENVTLIQRKNQLNRRVRSFKSRAASREQTMSDTAKRKKKAASRSAAEPEPEPAPDLRATQSNDDANSASNTQGLPLLDESAGSISALLQQQPPAAPLRSSQPQWNGHDSISSLTASLLAHGRTNTNTADHSAANDLSSSVMQLSSSAPPNQHPSASTDSDPRQEAAMRLFQQELLALQRQSDNGSQLQLQLQQPLQQMYVSPPQQQTQQSNSSAFGVAPTQQFNSNTQLDSTPRFTAAATTLTPQHGFSSSTTSQSSNLLGMAPDARQANALRLYREQVGALYDRCMAASGYGPQERQVSAPSYQSFVVLASGGEWERVQRDTGLVRTIQGAPRNNGPSDKSRFI</sequence>
<protein>
    <submittedName>
        <fullName evidence="2">Uncharacterized protein</fullName>
    </submittedName>
</protein>
<accession>A0A9N8DDU0</accession>
<dbReference type="AlphaFoldDB" id="A0A9N8DDU0"/>
<reference evidence="2" key="1">
    <citation type="submission" date="2020-06" db="EMBL/GenBank/DDBJ databases">
        <authorList>
            <consortium name="Plant Systems Biology data submission"/>
        </authorList>
    </citation>
    <scope>NUCLEOTIDE SEQUENCE</scope>
    <source>
        <strain evidence="2">D6</strain>
    </source>
</reference>
<evidence type="ECO:0000313" key="2">
    <source>
        <dbReference type="EMBL" id="CAB9498914.1"/>
    </source>
</evidence>
<feature type="region of interest" description="Disordered" evidence="1">
    <location>
        <begin position="142"/>
        <end position="161"/>
    </location>
</feature>
<proteinExistence type="predicted"/>
<feature type="compositionally biased region" description="Low complexity" evidence="1">
    <location>
        <begin position="142"/>
        <end position="155"/>
    </location>
</feature>
<evidence type="ECO:0000256" key="1">
    <source>
        <dbReference type="SAM" id="MobiDB-lite"/>
    </source>
</evidence>